<dbReference type="EMBL" id="JHEG02000019">
    <property type="protein sequence ID" value="KIE13295.1"/>
    <property type="molecule type" value="Genomic_DNA"/>
</dbReference>
<name>A0A0C1RMT6_9CYAN</name>
<dbReference type="AlphaFoldDB" id="A0A0C1RMT6"/>
<reference evidence="1" key="1">
    <citation type="journal article" date="2015" name="Genome Announc.">
        <title>Draft Genome Sequence of Tolypothrix boutellei Strain VB521301.</title>
        <authorList>
            <person name="Chandrababunaidu M.M."/>
            <person name="Singh D."/>
            <person name="Sen D."/>
            <person name="Bhan S."/>
            <person name="Das S."/>
            <person name="Gupta A."/>
            <person name="Adhikary S.P."/>
            <person name="Tripathy S."/>
        </authorList>
    </citation>
    <scope>NUCLEOTIDE SEQUENCE</scope>
    <source>
        <strain evidence="1">VB521301</strain>
    </source>
</reference>
<protein>
    <submittedName>
        <fullName evidence="1">Uncharacterized protein</fullName>
    </submittedName>
</protein>
<gene>
    <name evidence="1" type="ORF">DA73_0208020</name>
</gene>
<comment type="caution">
    <text evidence="1">The sequence shown here is derived from an EMBL/GenBank/DDBJ whole genome shotgun (WGS) entry which is preliminary data.</text>
</comment>
<organism evidence="1">
    <name type="scientific">Tolypothrix bouteillei VB521301</name>
    <dbReference type="NCBI Taxonomy" id="1479485"/>
    <lineage>
        <taxon>Bacteria</taxon>
        <taxon>Bacillati</taxon>
        <taxon>Cyanobacteriota</taxon>
        <taxon>Cyanophyceae</taxon>
        <taxon>Nostocales</taxon>
        <taxon>Tolypothrichaceae</taxon>
        <taxon>Tolypothrix</taxon>
    </lineage>
</organism>
<sequence>MPGNSFYRDAPWRVFNISNKSKDYFLQFIEQYCIYVKTLPIKNFVIDKFEGEHLVLAKCPQNRILGLYKQSPPTWTFY</sequence>
<evidence type="ECO:0000313" key="1">
    <source>
        <dbReference type="EMBL" id="KIE13295.1"/>
    </source>
</evidence>
<proteinExistence type="predicted"/>
<accession>A0A0C1RMT6</accession>